<dbReference type="GO" id="GO:0005762">
    <property type="term" value="C:mitochondrial large ribosomal subunit"/>
    <property type="evidence" value="ECO:0007669"/>
    <property type="project" value="InterPro"/>
</dbReference>
<evidence type="ECO:0000313" key="9">
    <source>
        <dbReference type="Proteomes" id="UP001497525"/>
    </source>
</evidence>
<protein>
    <recommendedName>
        <fullName evidence="7">Large ribosomal subunit protein mL40</fullName>
    </recommendedName>
</protein>
<comment type="similarity">
    <text evidence="2">Belongs to the mitochondrion-specific ribosomal protein mL40 family.</text>
</comment>
<dbReference type="InterPro" id="IPR019192">
    <property type="entry name" value="Ribosomal_mL40"/>
</dbReference>
<dbReference type="Gene3D" id="6.10.250.3440">
    <property type="match status" value="1"/>
</dbReference>
<keyword evidence="6" id="KW-0687">Ribonucleoprotein</keyword>
<evidence type="ECO:0000256" key="6">
    <source>
        <dbReference type="ARBA" id="ARBA00023274"/>
    </source>
</evidence>
<dbReference type="PANTHER" id="PTHR13359:SF2">
    <property type="entry name" value="LARGE RIBOSOMAL SUBUNIT PROTEIN ML40"/>
    <property type="match status" value="1"/>
</dbReference>
<dbReference type="Proteomes" id="UP001497525">
    <property type="component" value="Unassembled WGS sequence"/>
</dbReference>
<dbReference type="InterPro" id="IPR039145">
    <property type="entry name" value="Ribosomal_mL40_metazoa/plant"/>
</dbReference>
<sequence length="246" mass="28874">MLRQALKFTIQPCYFTEFVSRVNSGLHTSASLLSEPLKKKKRIDPAVEQARIKRKARRIEKEIRRFTRQDRQLKPIAEIEGDRQLLKELETRRRPPIDLSENEVDRRELLMKEWTRHQKRVAHVESCNIINAIRAQQRALDWLYITNPRLYREAIQPCPTVRGVATDTVNPTTLPTEKIQGPYHTAPRMCSELLESTQDYDPPDGEIADSTPVFDYEFEIDRQFQAEPKKKKLLLRRPENEDAADK</sequence>
<dbReference type="EMBL" id="CAXLJL010000102">
    <property type="protein sequence ID" value="CAL5131765.1"/>
    <property type="molecule type" value="Genomic_DNA"/>
</dbReference>
<keyword evidence="3" id="KW-0809">Transit peptide</keyword>
<evidence type="ECO:0000256" key="7">
    <source>
        <dbReference type="ARBA" id="ARBA00035192"/>
    </source>
</evidence>
<evidence type="ECO:0000256" key="2">
    <source>
        <dbReference type="ARBA" id="ARBA00009360"/>
    </source>
</evidence>
<reference evidence="8" key="1">
    <citation type="submission" date="2024-06" db="EMBL/GenBank/DDBJ databases">
        <authorList>
            <person name="Liu X."/>
            <person name="Lenzi L."/>
            <person name="Haldenby T S."/>
            <person name="Uol C."/>
        </authorList>
    </citation>
    <scope>NUCLEOTIDE SEQUENCE</scope>
</reference>
<evidence type="ECO:0000313" key="8">
    <source>
        <dbReference type="EMBL" id="CAL5131765.1"/>
    </source>
</evidence>
<dbReference type="Pfam" id="PF09812">
    <property type="entry name" value="MRP-L28"/>
    <property type="match status" value="1"/>
</dbReference>
<accession>A0AAV2T3G2</accession>
<dbReference type="AlphaFoldDB" id="A0AAV2T3G2"/>
<evidence type="ECO:0000256" key="4">
    <source>
        <dbReference type="ARBA" id="ARBA00022980"/>
    </source>
</evidence>
<name>A0AAV2T3G2_CALDB</name>
<evidence type="ECO:0000256" key="3">
    <source>
        <dbReference type="ARBA" id="ARBA00022946"/>
    </source>
</evidence>
<organism evidence="8 9">
    <name type="scientific">Calicophoron daubneyi</name>
    <name type="common">Rumen fluke</name>
    <name type="synonym">Paramphistomum daubneyi</name>
    <dbReference type="NCBI Taxonomy" id="300641"/>
    <lineage>
        <taxon>Eukaryota</taxon>
        <taxon>Metazoa</taxon>
        <taxon>Spiralia</taxon>
        <taxon>Lophotrochozoa</taxon>
        <taxon>Platyhelminthes</taxon>
        <taxon>Trematoda</taxon>
        <taxon>Digenea</taxon>
        <taxon>Plagiorchiida</taxon>
        <taxon>Pronocephalata</taxon>
        <taxon>Paramphistomoidea</taxon>
        <taxon>Paramphistomidae</taxon>
        <taxon>Calicophoron</taxon>
    </lineage>
</organism>
<keyword evidence="4" id="KW-0689">Ribosomal protein</keyword>
<dbReference type="PANTHER" id="PTHR13359">
    <property type="entry name" value="39S RIBOSOMAL PROTEIN L40, MITOCHONDRIAL"/>
    <property type="match status" value="1"/>
</dbReference>
<evidence type="ECO:0000256" key="1">
    <source>
        <dbReference type="ARBA" id="ARBA00004173"/>
    </source>
</evidence>
<comment type="subcellular location">
    <subcellularLocation>
        <location evidence="1">Mitochondrion</location>
    </subcellularLocation>
</comment>
<keyword evidence="5" id="KW-0496">Mitochondrion</keyword>
<gene>
    <name evidence="8" type="ORF">CDAUBV1_LOCUS4312</name>
</gene>
<comment type="caution">
    <text evidence="8">The sequence shown here is derived from an EMBL/GenBank/DDBJ whole genome shotgun (WGS) entry which is preliminary data.</text>
</comment>
<proteinExistence type="inferred from homology"/>
<evidence type="ECO:0000256" key="5">
    <source>
        <dbReference type="ARBA" id="ARBA00023128"/>
    </source>
</evidence>